<keyword evidence="2" id="KW-1185">Reference proteome</keyword>
<gene>
    <name evidence="1" type="ORF">KIPB_000345</name>
</gene>
<dbReference type="GO" id="GO:0051898">
    <property type="term" value="P:negative regulation of phosphatidylinositol 3-kinase/protein kinase B signal transduction"/>
    <property type="evidence" value="ECO:0007669"/>
    <property type="project" value="InterPro"/>
</dbReference>
<dbReference type="InterPro" id="IPR039724">
    <property type="entry name" value="WDR91"/>
</dbReference>
<name>A0A9K3CP15_9EUKA</name>
<dbReference type="PANTHER" id="PTHR13083">
    <property type="entry name" value="WD REPEAT-CONTAINING PROTEIN 91"/>
    <property type="match status" value="1"/>
</dbReference>
<dbReference type="PANTHER" id="PTHR13083:SF3">
    <property type="entry name" value="WD REPEAT-CONTAINING PROTEIN 91"/>
    <property type="match status" value="1"/>
</dbReference>
<dbReference type="EMBL" id="BDIP01000040">
    <property type="protein sequence ID" value="GIQ79672.1"/>
    <property type="molecule type" value="Genomic_DNA"/>
</dbReference>
<dbReference type="GO" id="GO:0045022">
    <property type="term" value="P:early endosome to late endosome transport"/>
    <property type="evidence" value="ECO:0007669"/>
    <property type="project" value="InterPro"/>
</dbReference>
<comment type="caution">
    <text evidence="1">The sequence shown here is derived from an EMBL/GenBank/DDBJ whole genome shotgun (WGS) entry which is preliminary data.</text>
</comment>
<dbReference type="GO" id="GO:0031902">
    <property type="term" value="C:late endosome membrane"/>
    <property type="evidence" value="ECO:0007669"/>
    <property type="project" value="TreeGrafter"/>
</dbReference>
<evidence type="ECO:0000313" key="2">
    <source>
        <dbReference type="Proteomes" id="UP000265618"/>
    </source>
</evidence>
<protein>
    <recommendedName>
        <fullName evidence="3">LisH domain-containing protein</fullName>
    </recommendedName>
</protein>
<evidence type="ECO:0000313" key="1">
    <source>
        <dbReference type="EMBL" id="GIQ79672.1"/>
    </source>
</evidence>
<dbReference type="GO" id="GO:0141039">
    <property type="term" value="F:phosphatidylinositol 3-kinase inhibitor activity"/>
    <property type="evidence" value="ECO:0007669"/>
    <property type="project" value="InterPro"/>
</dbReference>
<evidence type="ECO:0008006" key="3">
    <source>
        <dbReference type="Google" id="ProtNLM"/>
    </source>
</evidence>
<sequence>MNGIPYVDKLVEEYLLFRGFTDTLTHLKSDIKNDKFAGFDPHRLAAAVLATAKKGDLHSFKSLWGTVVGLIPQDDETLLLSSQHVECALLRLMLVSCAKGGAAGQETIHEILRSLSSRGFQRDPSWSVWFSIVYTKNVNDVPEYKETASEPSRARLELELGNFLSIVFSHRPLPRLLAAKTLELENASLRAALNRSAFNIYQL</sequence>
<organism evidence="1 2">
    <name type="scientific">Kipferlia bialata</name>
    <dbReference type="NCBI Taxonomy" id="797122"/>
    <lineage>
        <taxon>Eukaryota</taxon>
        <taxon>Metamonada</taxon>
        <taxon>Carpediemonas-like organisms</taxon>
        <taxon>Kipferlia</taxon>
    </lineage>
</organism>
<accession>A0A9K3CP15</accession>
<dbReference type="AlphaFoldDB" id="A0A9K3CP15"/>
<dbReference type="OrthoDB" id="193023at2759"/>
<dbReference type="GO" id="GO:0031901">
    <property type="term" value="C:early endosome membrane"/>
    <property type="evidence" value="ECO:0007669"/>
    <property type="project" value="TreeGrafter"/>
</dbReference>
<reference evidence="1 2" key="1">
    <citation type="journal article" date="2018" name="PLoS ONE">
        <title>The draft genome of Kipferlia bialata reveals reductive genome evolution in fornicate parasites.</title>
        <authorList>
            <person name="Tanifuji G."/>
            <person name="Takabayashi S."/>
            <person name="Kume K."/>
            <person name="Takagi M."/>
            <person name="Nakayama T."/>
            <person name="Kamikawa R."/>
            <person name="Inagaki Y."/>
            <person name="Hashimoto T."/>
        </authorList>
    </citation>
    <scope>NUCLEOTIDE SEQUENCE [LARGE SCALE GENOMIC DNA]</scope>
    <source>
        <strain evidence="1">NY0173</strain>
    </source>
</reference>
<proteinExistence type="predicted"/>
<dbReference type="Proteomes" id="UP000265618">
    <property type="component" value="Unassembled WGS sequence"/>
</dbReference>